<accession>A0AA35CP91</accession>
<dbReference type="Pfam" id="PF00005">
    <property type="entry name" value="ABC_tran"/>
    <property type="match status" value="1"/>
</dbReference>
<dbReference type="GO" id="GO:0016887">
    <property type="term" value="F:ATP hydrolysis activity"/>
    <property type="evidence" value="ECO:0007669"/>
    <property type="project" value="InterPro"/>
</dbReference>
<dbReference type="SUPFAM" id="SSF52540">
    <property type="entry name" value="P-loop containing nucleoside triphosphate hydrolases"/>
    <property type="match status" value="1"/>
</dbReference>
<comment type="similarity">
    <text evidence="1">Belongs to the ABC transporter superfamily.</text>
</comment>
<protein>
    <submittedName>
        <fullName evidence="6">ABC transporter ATP-binding protein</fullName>
    </submittedName>
</protein>
<evidence type="ECO:0000259" key="5">
    <source>
        <dbReference type="PROSITE" id="PS50893"/>
    </source>
</evidence>
<organism evidence="6 7">
    <name type="scientific">Caldinitratiruptor microaerophilus</name>
    <dbReference type="NCBI Taxonomy" id="671077"/>
    <lineage>
        <taxon>Bacteria</taxon>
        <taxon>Bacillati</taxon>
        <taxon>Bacillota</taxon>
        <taxon>Clostridia</taxon>
        <taxon>Eubacteriales</taxon>
        <taxon>Symbiobacteriaceae</taxon>
        <taxon>Caldinitratiruptor</taxon>
    </lineage>
</organism>
<dbReference type="PROSITE" id="PS50893">
    <property type="entry name" value="ABC_TRANSPORTER_2"/>
    <property type="match status" value="1"/>
</dbReference>
<feature type="domain" description="ABC transporter" evidence="5">
    <location>
        <begin position="6"/>
        <end position="237"/>
    </location>
</feature>
<keyword evidence="3" id="KW-0547">Nucleotide-binding</keyword>
<sequence>MPDAVIEARGLTKRYGDLTAVSDLNLEIREGEVFGLLGPNGAGKTTTILMLLGLTEPTAGTARVAGFDPTRQPLEVKRVTGYLPDNVGFYDDMTGRQNLLYTAALNGLPRGEAESRIERLLERVGLAEAADRRVGTYSRGMRQRLGLADVLLKEPRVVILDEPTLGLDPKGAQEFLVLIRTLATEERRTVLLSSHLLYQVQQICDRVGIFVRGRMLAEGPIEELADRILGHEPLLVEMELQPAPAAAVDAIRSVAGVESVEEDGRLLLVRAGRDVRADLVRAATAAGAGVVHLRQRGRTLDEVYRRYFQADGGEYGHDDARSPLAAKGA</sequence>
<dbReference type="GO" id="GO:0005524">
    <property type="term" value="F:ATP binding"/>
    <property type="evidence" value="ECO:0007669"/>
    <property type="project" value="UniProtKB-KW"/>
</dbReference>
<evidence type="ECO:0000313" key="6">
    <source>
        <dbReference type="EMBL" id="BDG62273.1"/>
    </source>
</evidence>
<keyword evidence="4 6" id="KW-0067">ATP-binding</keyword>
<dbReference type="Proteomes" id="UP001163687">
    <property type="component" value="Chromosome"/>
</dbReference>
<dbReference type="InterPro" id="IPR003593">
    <property type="entry name" value="AAA+_ATPase"/>
</dbReference>
<evidence type="ECO:0000256" key="3">
    <source>
        <dbReference type="ARBA" id="ARBA00022741"/>
    </source>
</evidence>
<reference evidence="6" key="1">
    <citation type="submission" date="2022-03" db="EMBL/GenBank/DDBJ databases">
        <title>Complete genome sequence of Caldinitratiruptor microaerophilus.</title>
        <authorList>
            <person name="Mukaiyama R."/>
            <person name="Nishiyama T."/>
            <person name="Ueda K."/>
        </authorList>
    </citation>
    <scope>NUCLEOTIDE SEQUENCE</scope>
    <source>
        <strain evidence="6">JCM 16183</strain>
    </source>
</reference>
<dbReference type="RefSeq" id="WP_264842866.1">
    <property type="nucleotide sequence ID" value="NZ_AP025628.1"/>
</dbReference>
<dbReference type="PANTHER" id="PTHR43335">
    <property type="entry name" value="ABC TRANSPORTER, ATP-BINDING PROTEIN"/>
    <property type="match status" value="1"/>
</dbReference>
<dbReference type="Gene3D" id="3.40.50.300">
    <property type="entry name" value="P-loop containing nucleotide triphosphate hydrolases"/>
    <property type="match status" value="1"/>
</dbReference>
<dbReference type="AlphaFoldDB" id="A0AA35CP91"/>
<keyword evidence="7" id="KW-1185">Reference proteome</keyword>
<gene>
    <name evidence="6" type="ORF">caldi_33630</name>
</gene>
<name>A0AA35CP91_9FIRM</name>
<evidence type="ECO:0000256" key="2">
    <source>
        <dbReference type="ARBA" id="ARBA00022448"/>
    </source>
</evidence>
<evidence type="ECO:0000313" key="7">
    <source>
        <dbReference type="Proteomes" id="UP001163687"/>
    </source>
</evidence>
<dbReference type="InterPro" id="IPR027417">
    <property type="entry name" value="P-loop_NTPase"/>
</dbReference>
<dbReference type="PANTHER" id="PTHR43335:SF11">
    <property type="entry name" value="ABC TRANSPORTER RELATED"/>
    <property type="match status" value="1"/>
</dbReference>
<evidence type="ECO:0000256" key="4">
    <source>
        <dbReference type="ARBA" id="ARBA00022840"/>
    </source>
</evidence>
<dbReference type="SMART" id="SM00382">
    <property type="entry name" value="AAA"/>
    <property type="match status" value="1"/>
</dbReference>
<proteinExistence type="inferred from homology"/>
<dbReference type="InterPro" id="IPR003439">
    <property type="entry name" value="ABC_transporter-like_ATP-bd"/>
</dbReference>
<keyword evidence="2" id="KW-0813">Transport</keyword>
<dbReference type="EMBL" id="AP025628">
    <property type="protein sequence ID" value="BDG62273.1"/>
    <property type="molecule type" value="Genomic_DNA"/>
</dbReference>
<dbReference type="KEGG" id="cmic:caldi_33630"/>
<evidence type="ECO:0000256" key="1">
    <source>
        <dbReference type="ARBA" id="ARBA00005417"/>
    </source>
</evidence>